<keyword evidence="2" id="KW-1185">Reference proteome</keyword>
<accession>A0ABU6RLA8</accession>
<reference evidence="1 2" key="1">
    <citation type="journal article" date="2023" name="Plants (Basel)">
        <title>Bridging the Gap: Combining Genomics and Transcriptomics Approaches to Understand Stylosanthes scabra, an Orphan Legume from the Brazilian Caatinga.</title>
        <authorList>
            <person name="Ferreira-Neto J.R.C."/>
            <person name="da Silva M.D."/>
            <person name="Binneck E."/>
            <person name="de Melo N.F."/>
            <person name="da Silva R.H."/>
            <person name="de Melo A.L.T.M."/>
            <person name="Pandolfi V."/>
            <person name="Bustamante F.O."/>
            <person name="Brasileiro-Vidal A.C."/>
            <person name="Benko-Iseppon A.M."/>
        </authorList>
    </citation>
    <scope>NUCLEOTIDE SEQUENCE [LARGE SCALE GENOMIC DNA]</scope>
    <source>
        <tissue evidence="1">Leaves</tissue>
    </source>
</reference>
<sequence>MMPVSAVKRPENFVAGSGRVTRLRECRGGGGGTGHVFHEPVPQGGVIGCRG</sequence>
<evidence type="ECO:0000313" key="2">
    <source>
        <dbReference type="Proteomes" id="UP001341840"/>
    </source>
</evidence>
<gene>
    <name evidence="1" type="ORF">PIB30_062579</name>
</gene>
<organism evidence="1 2">
    <name type="scientific">Stylosanthes scabra</name>
    <dbReference type="NCBI Taxonomy" id="79078"/>
    <lineage>
        <taxon>Eukaryota</taxon>
        <taxon>Viridiplantae</taxon>
        <taxon>Streptophyta</taxon>
        <taxon>Embryophyta</taxon>
        <taxon>Tracheophyta</taxon>
        <taxon>Spermatophyta</taxon>
        <taxon>Magnoliopsida</taxon>
        <taxon>eudicotyledons</taxon>
        <taxon>Gunneridae</taxon>
        <taxon>Pentapetalae</taxon>
        <taxon>rosids</taxon>
        <taxon>fabids</taxon>
        <taxon>Fabales</taxon>
        <taxon>Fabaceae</taxon>
        <taxon>Papilionoideae</taxon>
        <taxon>50 kb inversion clade</taxon>
        <taxon>dalbergioids sensu lato</taxon>
        <taxon>Dalbergieae</taxon>
        <taxon>Pterocarpus clade</taxon>
        <taxon>Stylosanthes</taxon>
    </lineage>
</organism>
<name>A0ABU6RLA8_9FABA</name>
<evidence type="ECO:0000313" key="1">
    <source>
        <dbReference type="EMBL" id="MED6124826.1"/>
    </source>
</evidence>
<proteinExistence type="predicted"/>
<protein>
    <submittedName>
        <fullName evidence="1">Uncharacterized protein</fullName>
    </submittedName>
</protein>
<comment type="caution">
    <text evidence="1">The sequence shown here is derived from an EMBL/GenBank/DDBJ whole genome shotgun (WGS) entry which is preliminary data.</text>
</comment>
<dbReference type="EMBL" id="JASCZI010030791">
    <property type="protein sequence ID" value="MED6124826.1"/>
    <property type="molecule type" value="Genomic_DNA"/>
</dbReference>
<dbReference type="Proteomes" id="UP001341840">
    <property type="component" value="Unassembled WGS sequence"/>
</dbReference>